<evidence type="ECO:0000313" key="2">
    <source>
        <dbReference type="Proteomes" id="UP000294692"/>
    </source>
</evidence>
<gene>
    <name evidence="1" type="ORF">EV686_103280</name>
</gene>
<keyword evidence="2" id="KW-1185">Reference proteome</keyword>
<reference evidence="1 2" key="1">
    <citation type="submission" date="2019-03" db="EMBL/GenBank/DDBJ databases">
        <title>Genomic Encyclopedia of Type Strains, Phase IV (KMG-IV): sequencing the most valuable type-strain genomes for metagenomic binning, comparative biology and taxonomic classification.</title>
        <authorList>
            <person name="Goeker M."/>
        </authorList>
    </citation>
    <scope>NUCLEOTIDE SEQUENCE [LARGE SCALE GENOMIC DNA]</scope>
    <source>
        <strain evidence="1 2">DSM 100048</strain>
    </source>
</reference>
<organism evidence="1 2">
    <name type="scientific">Paracandidimonas soli</name>
    <dbReference type="NCBI Taxonomy" id="1917182"/>
    <lineage>
        <taxon>Bacteria</taxon>
        <taxon>Pseudomonadati</taxon>
        <taxon>Pseudomonadota</taxon>
        <taxon>Betaproteobacteria</taxon>
        <taxon>Burkholderiales</taxon>
        <taxon>Alcaligenaceae</taxon>
        <taxon>Paracandidimonas</taxon>
    </lineage>
</organism>
<name>A0A4R3VAW4_9BURK</name>
<sequence>MRLRNLFLAGFLVVIVTLGLMIDIVRPEGDHVTLLVLAPHPTLGFTYTGGEEGSWERAHPGSERPWWLTGRYKVLIELD</sequence>
<dbReference type="AlphaFoldDB" id="A0A4R3VAW4"/>
<evidence type="ECO:0000313" key="1">
    <source>
        <dbReference type="EMBL" id="TCV00698.1"/>
    </source>
</evidence>
<comment type="caution">
    <text evidence="1">The sequence shown here is derived from an EMBL/GenBank/DDBJ whole genome shotgun (WGS) entry which is preliminary data.</text>
</comment>
<accession>A0A4R3VAW4</accession>
<protein>
    <submittedName>
        <fullName evidence="1">Uncharacterized protein</fullName>
    </submittedName>
</protein>
<dbReference type="Proteomes" id="UP000294692">
    <property type="component" value="Unassembled WGS sequence"/>
</dbReference>
<proteinExistence type="predicted"/>
<dbReference type="EMBL" id="SMBX01000003">
    <property type="protein sequence ID" value="TCV00698.1"/>
    <property type="molecule type" value="Genomic_DNA"/>
</dbReference>